<dbReference type="Gene3D" id="3.40.47.10">
    <property type="match status" value="1"/>
</dbReference>
<protein>
    <submittedName>
        <fullName evidence="5">Acetyl-CoA acetyltransferase</fullName>
    </submittedName>
</protein>
<keyword evidence="3" id="KW-0012">Acyltransferase</keyword>
<sequence length="509" mass="53912">MAVDPRTPVIVGVGQFTERIDDPGYRGMSAVDLATAAVTAALADTGADATAVAAAIDTVFGLRQFEISGPMPAALGKSNNYPRSVMRRVGGDPARVVLEPVGGQGPQKLVTEAGGLIVGGDADVVMIMGSEPGSTAKYFAYRDDKPDFTEHVDGQLEDRGHQIFNYIDEYTVAHGLTGAPVQYGLLDNARRARLGFGVAQYRHQMAELFAPMSKVAAKNPFSSSPVERSVEEVETVTDENRMICDPYPRLLVARDTVNQGAAAILMSVEAARRLGVPEHNWVYLHGHSDLVEQPLLARADLGASPAAVHAADEALRVAGIGVDDIATFDLYSCFPFPVFVICEALGLATDDPRGLTLTGGLPYFGGPGNSYSLHGIAETVSRMRDAPGEFGLVGANGGIMSKYSVGVYSTTPVDWRTSRSADLNAQIAELPAVPVVKTPNGAGTIETYSVRYDWPVRTGIIVGRLDADGSRFMATTENADLVALMSDGDPLGAKVTVTPTDNGNRAVLR</sequence>
<dbReference type="GO" id="GO:0004190">
    <property type="term" value="F:aspartic-type endopeptidase activity"/>
    <property type="evidence" value="ECO:0007669"/>
    <property type="project" value="InterPro"/>
</dbReference>
<evidence type="ECO:0000256" key="3">
    <source>
        <dbReference type="ARBA" id="ARBA00023315"/>
    </source>
</evidence>
<comment type="similarity">
    <text evidence="1">Belongs to the thiolase-like superfamily. Thiolase family.</text>
</comment>
<dbReference type="SUPFAM" id="SSF53901">
    <property type="entry name" value="Thiolase-like"/>
    <property type="match status" value="2"/>
</dbReference>
<dbReference type="InterPro" id="IPR040771">
    <property type="entry name" value="TLP1_add_C"/>
</dbReference>
<dbReference type="InterPro" id="IPR001969">
    <property type="entry name" value="Aspartic_peptidase_AS"/>
</dbReference>
<evidence type="ECO:0000259" key="4">
    <source>
        <dbReference type="Pfam" id="PF18313"/>
    </source>
</evidence>
<proteinExistence type="inferred from homology"/>
<evidence type="ECO:0000256" key="1">
    <source>
        <dbReference type="ARBA" id="ARBA00010982"/>
    </source>
</evidence>
<dbReference type="PANTHER" id="PTHR18919:SF139">
    <property type="entry name" value="THIOLASE-LIKE PROTEIN TYPE 1 ADDITIONAL C-TERMINAL DOMAIN-CONTAINING PROTEIN"/>
    <property type="match status" value="1"/>
</dbReference>
<evidence type="ECO:0000313" key="5">
    <source>
        <dbReference type="EMBL" id="BBY75606.1"/>
    </source>
</evidence>
<dbReference type="Gene3D" id="2.40.50.840">
    <property type="match status" value="1"/>
</dbReference>
<name>A0A7I7U5E8_MYCPF</name>
<gene>
    <name evidence="5" type="ORF">MPRF_25050</name>
</gene>
<dbReference type="Pfam" id="PF18313">
    <property type="entry name" value="TLP1_add_C"/>
    <property type="match status" value="1"/>
</dbReference>
<dbReference type="InterPro" id="IPR016039">
    <property type="entry name" value="Thiolase-like"/>
</dbReference>
<dbReference type="EMBL" id="AP022598">
    <property type="protein sequence ID" value="BBY75606.1"/>
    <property type="molecule type" value="Genomic_DNA"/>
</dbReference>
<evidence type="ECO:0000256" key="2">
    <source>
        <dbReference type="ARBA" id="ARBA00022679"/>
    </source>
</evidence>
<feature type="domain" description="Thiolase-like protein type 1 additional C-terminal" evidence="4">
    <location>
        <begin position="422"/>
        <end position="500"/>
    </location>
</feature>
<accession>A0A7I7U5E8</accession>
<dbReference type="AlphaFoldDB" id="A0A7I7U5E8"/>
<evidence type="ECO:0000313" key="6">
    <source>
        <dbReference type="Proteomes" id="UP000466554"/>
    </source>
</evidence>
<dbReference type="PANTHER" id="PTHR18919">
    <property type="entry name" value="ACETYL-COA C-ACYLTRANSFERASE"/>
    <property type="match status" value="1"/>
</dbReference>
<dbReference type="PROSITE" id="PS00141">
    <property type="entry name" value="ASP_PROTEASE"/>
    <property type="match status" value="1"/>
</dbReference>
<keyword evidence="2 5" id="KW-0808">Transferase</keyword>
<dbReference type="RefSeq" id="WP_163766460.1">
    <property type="nucleotide sequence ID" value="NZ_AP022598.1"/>
</dbReference>
<dbReference type="GO" id="GO:0016746">
    <property type="term" value="F:acyltransferase activity"/>
    <property type="evidence" value="ECO:0007669"/>
    <property type="project" value="UniProtKB-KW"/>
</dbReference>
<dbReference type="NCBIfam" id="NF006105">
    <property type="entry name" value="PRK08257.1-4"/>
    <property type="match status" value="1"/>
</dbReference>
<dbReference type="Proteomes" id="UP000466554">
    <property type="component" value="Chromosome"/>
</dbReference>
<dbReference type="GO" id="GO:0006508">
    <property type="term" value="P:proteolysis"/>
    <property type="evidence" value="ECO:0007669"/>
    <property type="project" value="InterPro"/>
</dbReference>
<organism evidence="5 6">
    <name type="scientific">Mycolicibacterium parafortuitum</name>
    <name type="common">Mycobacterium parafortuitum</name>
    <dbReference type="NCBI Taxonomy" id="39692"/>
    <lineage>
        <taxon>Bacteria</taxon>
        <taxon>Bacillati</taxon>
        <taxon>Actinomycetota</taxon>
        <taxon>Actinomycetes</taxon>
        <taxon>Mycobacteriales</taxon>
        <taxon>Mycobacteriaceae</taxon>
        <taxon>Mycolicibacterium</taxon>
    </lineage>
</organism>
<reference evidence="5 6" key="1">
    <citation type="journal article" date="2019" name="Emerg. Microbes Infect.">
        <title>Comprehensive subspecies identification of 175 nontuberculous mycobacteria species based on 7547 genomic profiles.</title>
        <authorList>
            <person name="Matsumoto Y."/>
            <person name="Kinjo T."/>
            <person name="Motooka D."/>
            <person name="Nabeya D."/>
            <person name="Jung N."/>
            <person name="Uechi K."/>
            <person name="Horii T."/>
            <person name="Iida T."/>
            <person name="Fujita J."/>
            <person name="Nakamura S."/>
        </authorList>
    </citation>
    <scope>NUCLEOTIDE SEQUENCE [LARGE SCALE GENOMIC DNA]</scope>
    <source>
        <strain evidence="5 6">JCM 6367</strain>
    </source>
</reference>